<gene>
    <name evidence="2" type="ORF">NBRC116598_24450</name>
</gene>
<organism evidence="2 3">
    <name type="scientific">Pseudophaeobacter arcticus</name>
    <dbReference type="NCBI Taxonomy" id="385492"/>
    <lineage>
        <taxon>Bacteria</taxon>
        <taxon>Pseudomonadati</taxon>
        <taxon>Pseudomonadota</taxon>
        <taxon>Alphaproteobacteria</taxon>
        <taxon>Rhodobacterales</taxon>
        <taxon>Paracoccaceae</taxon>
        <taxon>Pseudophaeobacter</taxon>
    </lineage>
</organism>
<comment type="caution">
    <text evidence="2">The sequence shown here is derived from an EMBL/GenBank/DDBJ whole genome shotgun (WGS) entry which is preliminary data.</text>
</comment>
<evidence type="ECO:0000256" key="1">
    <source>
        <dbReference type="SAM" id="MobiDB-lite"/>
    </source>
</evidence>
<reference evidence="2 3" key="1">
    <citation type="submission" date="2024-04" db="EMBL/GenBank/DDBJ databases">
        <title>Draft genome sequence of Pseudophaeobacter arcticus NBRC 116598.</title>
        <authorList>
            <person name="Miyakawa T."/>
            <person name="Kusuya Y."/>
            <person name="Miura T."/>
        </authorList>
    </citation>
    <scope>NUCLEOTIDE SEQUENCE [LARGE SCALE GENOMIC DNA]</scope>
    <source>
        <strain evidence="2 3">SU-CL00105</strain>
    </source>
</reference>
<keyword evidence="3" id="KW-1185">Reference proteome</keyword>
<evidence type="ECO:0000313" key="2">
    <source>
        <dbReference type="EMBL" id="GAA6197001.1"/>
    </source>
</evidence>
<dbReference type="Proteomes" id="UP001441944">
    <property type="component" value="Unassembled WGS sequence"/>
</dbReference>
<proteinExistence type="predicted"/>
<feature type="region of interest" description="Disordered" evidence="1">
    <location>
        <begin position="39"/>
        <end position="65"/>
    </location>
</feature>
<sequence length="93" mass="10573">MQDKPNTVLRDAQQIAGSPENHIDDPNLFTTAWAAMKAARGQGFDPQRLRPQHLIDRPEPSPEPIDQTLIRVGETVRCYAEKQGYRVQRRHAA</sequence>
<accession>A0ABQ0AMA4</accession>
<evidence type="ECO:0000313" key="3">
    <source>
        <dbReference type="Proteomes" id="UP001441944"/>
    </source>
</evidence>
<protein>
    <submittedName>
        <fullName evidence="2">Uncharacterized protein</fullName>
    </submittedName>
</protein>
<dbReference type="RefSeq" id="WP_349376513.1">
    <property type="nucleotide sequence ID" value="NZ_BAABWU010000009.1"/>
</dbReference>
<dbReference type="EMBL" id="BAABWU010000009">
    <property type="protein sequence ID" value="GAA6197001.1"/>
    <property type="molecule type" value="Genomic_DNA"/>
</dbReference>
<name>A0ABQ0AMA4_9RHOB</name>